<sequence>MQPQARDFGSDILQLKRQWGVPRKDLKAFEEDNAKLEKLLAEQVLDAAVLVRFLQRMYGPPLLQGFATPFRSDKCVRPPTAAVELFCSGVYGMLILWFVITRREPCNRA</sequence>
<reference evidence="2 3" key="1">
    <citation type="submission" date="2019-03" db="EMBL/GenBank/DDBJ databases">
        <title>Genomic Encyclopedia of Type Strains, Phase IV (KMG-V): Genome sequencing to study the core and pangenomes of soil and plant-associated prokaryotes.</title>
        <authorList>
            <person name="Whitman W."/>
        </authorList>
    </citation>
    <scope>NUCLEOTIDE SEQUENCE [LARGE SCALE GENOMIC DNA]</scope>
    <source>
        <strain evidence="2 3">23C40</strain>
    </source>
</reference>
<evidence type="ECO:0000256" key="1">
    <source>
        <dbReference type="SAM" id="Phobius"/>
    </source>
</evidence>
<evidence type="ECO:0000313" key="3">
    <source>
        <dbReference type="Proteomes" id="UP000295043"/>
    </source>
</evidence>
<proteinExistence type="predicted"/>
<keyword evidence="1" id="KW-0812">Transmembrane</keyword>
<evidence type="ECO:0000313" key="2">
    <source>
        <dbReference type="EMBL" id="TCN19796.1"/>
    </source>
</evidence>
<accession>A0A4R2B0N3</accession>
<gene>
    <name evidence="2" type="ORF">EV184_12925</name>
</gene>
<protein>
    <submittedName>
        <fullName evidence="2">Uncharacterized protein</fullName>
    </submittedName>
</protein>
<dbReference type="AlphaFoldDB" id="A0A4R2B0N3"/>
<feature type="transmembrane region" description="Helical" evidence="1">
    <location>
        <begin position="81"/>
        <end position="100"/>
    </location>
</feature>
<keyword evidence="1" id="KW-0472">Membrane</keyword>
<dbReference type="Proteomes" id="UP000295043">
    <property type="component" value="Unassembled WGS sequence"/>
</dbReference>
<dbReference type="EMBL" id="SLVU01000029">
    <property type="protein sequence ID" value="TCN19796.1"/>
    <property type="molecule type" value="Genomic_DNA"/>
</dbReference>
<keyword evidence="1" id="KW-1133">Transmembrane helix</keyword>
<comment type="caution">
    <text evidence="2">The sequence shown here is derived from an EMBL/GenBank/DDBJ whole genome shotgun (WGS) entry which is preliminary data.</text>
</comment>
<organism evidence="2 3">
    <name type="scientific">Sinorhizobium americanum</name>
    <dbReference type="NCBI Taxonomy" id="194963"/>
    <lineage>
        <taxon>Bacteria</taxon>
        <taxon>Pseudomonadati</taxon>
        <taxon>Pseudomonadota</taxon>
        <taxon>Alphaproteobacteria</taxon>
        <taxon>Hyphomicrobiales</taxon>
        <taxon>Rhizobiaceae</taxon>
        <taxon>Sinorhizobium/Ensifer group</taxon>
        <taxon>Sinorhizobium</taxon>
    </lineage>
</organism>
<name>A0A4R2B0N3_9HYPH</name>